<dbReference type="PRINTS" id="PR00371">
    <property type="entry name" value="FPNCR"/>
</dbReference>
<dbReference type="Gene3D" id="3.40.50.80">
    <property type="entry name" value="Nucleotide-binding domain of ferredoxin-NADP reductase (FNR) module"/>
    <property type="match status" value="1"/>
</dbReference>
<gene>
    <name evidence="2" type="ORF">GYA55_14610</name>
</gene>
<dbReference type="AlphaFoldDB" id="A0A7X9IKS0"/>
<evidence type="ECO:0000313" key="3">
    <source>
        <dbReference type="Proteomes" id="UP000524246"/>
    </source>
</evidence>
<feature type="domain" description="Oxidoreductase FAD/NAD(P)-binding" evidence="1">
    <location>
        <begin position="29"/>
        <end position="134"/>
    </location>
</feature>
<organism evidence="2 3">
    <name type="scientific">SAR324 cluster bacterium</name>
    <dbReference type="NCBI Taxonomy" id="2024889"/>
    <lineage>
        <taxon>Bacteria</taxon>
        <taxon>Deltaproteobacteria</taxon>
        <taxon>SAR324 cluster</taxon>
    </lineage>
</organism>
<sequence length="159" mass="17949">NPGARIFVAPKIIGTFTLKGIPESANLVFVATGTGIAPFMSMLRDTSIWNSERKIHLFHGARFRKDLAYEAELRNLAELKRSFNYYPVLSREQCLEEIPTGHVQDLLSEDSLLLQAATTHAFLCGNPNMISEVQEILEQRGFKLSSKLQAGNIHIEKYW</sequence>
<accession>A0A7X9IKS0</accession>
<feature type="non-terminal residue" evidence="2">
    <location>
        <position position="1"/>
    </location>
</feature>
<dbReference type="Proteomes" id="UP000524246">
    <property type="component" value="Unassembled WGS sequence"/>
</dbReference>
<evidence type="ECO:0000313" key="2">
    <source>
        <dbReference type="EMBL" id="NMC64393.1"/>
    </source>
</evidence>
<name>A0A7X9IKS0_9DELT</name>
<dbReference type="GO" id="GO:0042167">
    <property type="term" value="P:heme catabolic process"/>
    <property type="evidence" value="ECO:0007669"/>
    <property type="project" value="TreeGrafter"/>
</dbReference>
<dbReference type="InterPro" id="IPR001709">
    <property type="entry name" value="Flavoprot_Pyr_Nucl_cyt_Rdtase"/>
</dbReference>
<dbReference type="SUPFAM" id="SSF52343">
    <property type="entry name" value="Ferredoxin reductase-like, C-terminal NADP-linked domain"/>
    <property type="match status" value="1"/>
</dbReference>
<dbReference type="GO" id="GO:0034599">
    <property type="term" value="P:cellular response to oxidative stress"/>
    <property type="evidence" value="ECO:0007669"/>
    <property type="project" value="TreeGrafter"/>
</dbReference>
<dbReference type="PANTHER" id="PTHR47878">
    <property type="entry name" value="OXIDOREDUCTASE FAD/NAD(P)-BINDING DOMAIN PROTEIN"/>
    <property type="match status" value="1"/>
</dbReference>
<reference evidence="2 3" key="1">
    <citation type="journal article" date="2020" name="Biotechnol. Biofuels">
        <title>New insights from the biogas microbiome by comprehensive genome-resolved metagenomics of nearly 1600 species originating from multiple anaerobic digesters.</title>
        <authorList>
            <person name="Campanaro S."/>
            <person name="Treu L."/>
            <person name="Rodriguez-R L.M."/>
            <person name="Kovalovszki A."/>
            <person name="Ziels R.M."/>
            <person name="Maus I."/>
            <person name="Zhu X."/>
            <person name="Kougias P.G."/>
            <person name="Basile A."/>
            <person name="Luo G."/>
            <person name="Schluter A."/>
            <person name="Konstantinidis K.T."/>
            <person name="Angelidaki I."/>
        </authorList>
    </citation>
    <scope>NUCLEOTIDE SEQUENCE [LARGE SCALE GENOMIC DNA]</scope>
    <source>
        <strain evidence="2">AS27yjCOA_65</strain>
    </source>
</reference>
<protein>
    <recommendedName>
        <fullName evidence="1">Oxidoreductase FAD/NAD(P)-binding domain-containing protein</fullName>
    </recommendedName>
</protein>
<dbReference type="PANTHER" id="PTHR47878:SF2">
    <property type="entry name" value="OXIDOREDUCTASE FAD_NAD(P)-BINDING DOMAIN PROTEIN"/>
    <property type="match status" value="1"/>
</dbReference>
<dbReference type="GO" id="GO:0016491">
    <property type="term" value="F:oxidoreductase activity"/>
    <property type="evidence" value="ECO:0007669"/>
    <property type="project" value="InterPro"/>
</dbReference>
<dbReference type="InterPro" id="IPR039261">
    <property type="entry name" value="FNR_nucleotide-bd"/>
</dbReference>
<comment type="caution">
    <text evidence="2">The sequence shown here is derived from an EMBL/GenBank/DDBJ whole genome shotgun (WGS) entry which is preliminary data.</text>
</comment>
<dbReference type="InterPro" id="IPR001433">
    <property type="entry name" value="OxRdtase_FAD/NAD-bd"/>
</dbReference>
<dbReference type="PRINTS" id="PR00410">
    <property type="entry name" value="PHEHYDRXLASE"/>
</dbReference>
<dbReference type="InterPro" id="IPR051930">
    <property type="entry name" value="FNR_type-1"/>
</dbReference>
<dbReference type="EMBL" id="JAAZON010000663">
    <property type="protein sequence ID" value="NMC64393.1"/>
    <property type="molecule type" value="Genomic_DNA"/>
</dbReference>
<evidence type="ECO:0000259" key="1">
    <source>
        <dbReference type="Pfam" id="PF00175"/>
    </source>
</evidence>
<dbReference type="Pfam" id="PF00175">
    <property type="entry name" value="NAD_binding_1"/>
    <property type="match status" value="1"/>
</dbReference>
<proteinExistence type="predicted"/>